<sequence length="592" mass="64674">MNRIKLFAIYLTLGGLLAFNAEAQKLPFGKKDDANDDPKEEATEEESGGFGGKLKAKAKNFNVMKSLGKLAGNLLTSTTDDLSTLSMQVIYMQNLYPSETETIETEYFGFWEPGMDMAGVLFLKKEGVGMSKIDGTVNIDGNLTEHVANGFYGGIVSQNSGAHTVNVSTVRGDQAELKAEPIEPIEIISVNGKPKGEVVDVNMDEDLVLELNHPEGGTADFYVAVLGKVMGIRGFNEIGFFKSTTKIIIPKEAFRHTATTAYKFEQGSNYLLVQRTKEKVVNLPALGAAQVISGAMDWSPINLVGDQKTFLGIGTDEFNAGYKAKTKDGFEVNANKPNAFWGPPLSEPKKLAMASFVVRATQLKQQQVKTSTSTSGNVTTTTTTTTTKTFPEVPEAYWDQLVNEFYKKFETALLEQMNVQLVPIETTMKASQYQHLFATMDTVSEEIVVKPYKGCKLLLPTTFSETWASRTSTFPSDKPEIKLLEELGVDGIISVTVDCAMSWEDGSLSPRMSFRINGPTNGWKVGPTTYANGLIAGPGQGISETAKNAADITDQLNQIMNVDRVIALFTEAMEGLKADEANKGYEKIWALK</sequence>
<protein>
    <submittedName>
        <fullName evidence="3">Uncharacterized protein</fullName>
    </submittedName>
</protein>
<evidence type="ECO:0000313" key="4">
    <source>
        <dbReference type="Proteomes" id="UP001610063"/>
    </source>
</evidence>
<proteinExistence type="predicted"/>
<keyword evidence="2" id="KW-0732">Signal</keyword>
<organism evidence="3 4">
    <name type="scientific">Marinoscillum luteum</name>
    <dbReference type="NCBI Taxonomy" id="861051"/>
    <lineage>
        <taxon>Bacteria</taxon>
        <taxon>Pseudomonadati</taxon>
        <taxon>Bacteroidota</taxon>
        <taxon>Cytophagia</taxon>
        <taxon>Cytophagales</taxon>
        <taxon>Reichenbachiellaceae</taxon>
        <taxon>Marinoscillum</taxon>
    </lineage>
</organism>
<gene>
    <name evidence="3" type="ORF">ACHKAR_05190</name>
</gene>
<dbReference type="RefSeq" id="WP_395416456.1">
    <property type="nucleotide sequence ID" value="NZ_JBIPKE010000013.1"/>
</dbReference>
<dbReference type="Proteomes" id="UP001610063">
    <property type="component" value="Unassembled WGS sequence"/>
</dbReference>
<reference evidence="3 4" key="1">
    <citation type="journal article" date="2013" name="Int. J. Syst. Evol. Microbiol.">
        <title>Marinoscillum luteum sp. nov., isolated from marine sediment.</title>
        <authorList>
            <person name="Cha I.T."/>
            <person name="Park S.J."/>
            <person name="Kim S.J."/>
            <person name="Kim J.G."/>
            <person name="Jung M.Y."/>
            <person name="Shin K.S."/>
            <person name="Kwon K.K."/>
            <person name="Yang S.H."/>
            <person name="Seo Y.S."/>
            <person name="Rhee S.K."/>
        </authorList>
    </citation>
    <scope>NUCLEOTIDE SEQUENCE [LARGE SCALE GENOMIC DNA]</scope>
    <source>
        <strain evidence="3 4">KCTC 23939</strain>
    </source>
</reference>
<feature type="region of interest" description="Disordered" evidence="1">
    <location>
        <begin position="29"/>
        <end position="51"/>
    </location>
</feature>
<keyword evidence="4" id="KW-1185">Reference proteome</keyword>
<feature type="signal peptide" evidence="2">
    <location>
        <begin position="1"/>
        <end position="23"/>
    </location>
</feature>
<comment type="caution">
    <text evidence="3">The sequence shown here is derived from an EMBL/GenBank/DDBJ whole genome shotgun (WGS) entry which is preliminary data.</text>
</comment>
<feature type="compositionally biased region" description="Basic and acidic residues" evidence="1">
    <location>
        <begin position="29"/>
        <end position="41"/>
    </location>
</feature>
<evidence type="ECO:0000256" key="2">
    <source>
        <dbReference type="SAM" id="SignalP"/>
    </source>
</evidence>
<accession>A0ABW7N5G4</accession>
<evidence type="ECO:0000256" key="1">
    <source>
        <dbReference type="SAM" id="MobiDB-lite"/>
    </source>
</evidence>
<dbReference type="EMBL" id="JBIPKE010000013">
    <property type="protein sequence ID" value="MFH6982818.1"/>
    <property type="molecule type" value="Genomic_DNA"/>
</dbReference>
<name>A0ABW7N5G4_9BACT</name>
<evidence type="ECO:0000313" key="3">
    <source>
        <dbReference type="EMBL" id="MFH6982818.1"/>
    </source>
</evidence>
<feature type="chain" id="PRO_5046755922" evidence="2">
    <location>
        <begin position="24"/>
        <end position="592"/>
    </location>
</feature>